<dbReference type="InterPro" id="IPR023198">
    <property type="entry name" value="PGP-like_dom2"/>
</dbReference>
<comment type="similarity">
    <text evidence="3">Belongs to the HAD-like hydrolase superfamily. CbbY/CbbZ/Gph/YieH family.</text>
</comment>
<dbReference type="InterPro" id="IPR023214">
    <property type="entry name" value="HAD_sf"/>
</dbReference>
<protein>
    <recommendedName>
        <fullName evidence="4">phosphoglycolate phosphatase</fullName>
        <ecNumber evidence="4">3.1.3.18</ecNumber>
    </recommendedName>
</protein>
<dbReference type="SFLD" id="SFLDS00003">
    <property type="entry name" value="Haloacid_Dehalogenase"/>
    <property type="match status" value="1"/>
</dbReference>
<dbReference type="GO" id="GO:0006281">
    <property type="term" value="P:DNA repair"/>
    <property type="evidence" value="ECO:0007669"/>
    <property type="project" value="TreeGrafter"/>
</dbReference>
<sequence>MKTIIFDMDGTIINSGVAIEKTVNDIRANMGLEPLQTDFIVKAINEPGRNLSLDFYNIDKPFAGLKEGFEEKFKAYYDLYAVCYDGVSELLGRCKDENFKVVLASNAPQNTLEAILKKNEILHFFDEVIGAGKDIPQKPDPTMLHIACERTNAKKAMFVGDSMKDELAAKNAKMAYLQVSWGFGKPSPSATFNAQDMKRAWEIISKF</sequence>
<dbReference type="RefSeq" id="WP_009651119.1">
    <property type="nucleotide sequence ID" value="NC_009715.2"/>
</dbReference>
<evidence type="ECO:0000256" key="3">
    <source>
        <dbReference type="ARBA" id="ARBA00006171"/>
    </source>
</evidence>
<dbReference type="InterPro" id="IPR006439">
    <property type="entry name" value="HAD-SF_hydro_IA"/>
</dbReference>
<dbReference type="GO" id="GO:0008967">
    <property type="term" value="F:phosphoglycolate phosphatase activity"/>
    <property type="evidence" value="ECO:0007669"/>
    <property type="project" value="UniProtKB-EC"/>
</dbReference>
<evidence type="ECO:0000256" key="1">
    <source>
        <dbReference type="ARBA" id="ARBA00000830"/>
    </source>
</evidence>
<gene>
    <name evidence="5" type="ORF">CCV52592_0760</name>
</gene>
<dbReference type="Pfam" id="PF13419">
    <property type="entry name" value="HAD_2"/>
    <property type="match status" value="1"/>
</dbReference>
<comment type="pathway">
    <text evidence="2">Organic acid metabolism; glycolate biosynthesis; glycolate from 2-phosphoglycolate: step 1/1.</text>
</comment>
<dbReference type="EC" id="3.1.3.18" evidence="4"/>
<dbReference type="STRING" id="360105.CCV52592_0760"/>
<accession>A7GYV1</accession>
<dbReference type="EMBL" id="CP000767">
    <property type="protein sequence ID" value="EAT99941.1"/>
    <property type="molecule type" value="Genomic_DNA"/>
</dbReference>
<evidence type="ECO:0000256" key="2">
    <source>
        <dbReference type="ARBA" id="ARBA00004818"/>
    </source>
</evidence>
<dbReference type="Gene3D" id="1.10.150.240">
    <property type="entry name" value="Putative phosphatase, domain 2"/>
    <property type="match status" value="1"/>
</dbReference>
<dbReference type="GO" id="GO:0005829">
    <property type="term" value="C:cytosol"/>
    <property type="evidence" value="ECO:0007669"/>
    <property type="project" value="TreeGrafter"/>
</dbReference>
<keyword evidence="6" id="KW-1185">Reference proteome</keyword>
<evidence type="ECO:0000313" key="6">
    <source>
        <dbReference type="Proteomes" id="UP000006380"/>
    </source>
</evidence>
<dbReference type="PANTHER" id="PTHR43434">
    <property type="entry name" value="PHOSPHOGLYCOLATE PHOSPHATASE"/>
    <property type="match status" value="1"/>
</dbReference>
<evidence type="ECO:0000313" key="5">
    <source>
        <dbReference type="EMBL" id="EAT99941.1"/>
    </source>
</evidence>
<dbReference type="HOGENOM" id="CLU_045011_19_3_7"/>
<dbReference type="AlphaFoldDB" id="A7GYV1"/>
<dbReference type="InterPro" id="IPR050155">
    <property type="entry name" value="HAD-like_hydrolase_sf"/>
</dbReference>
<comment type="catalytic activity">
    <reaction evidence="1">
        <text>2-phosphoglycolate + H2O = glycolate + phosphate</text>
        <dbReference type="Rhea" id="RHEA:14369"/>
        <dbReference type="ChEBI" id="CHEBI:15377"/>
        <dbReference type="ChEBI" id="CHEBI:29805"/>
        <dbReference type="ChEBI" id="CHEBI:43474"/>
        <dbReference type="ChEBI" id="CHEBI:58033"/>
        <dbReference type="EC" id="3.1.3.18"/>
    </reaction>
</comment>
<dbReference type="SFLD" id="SFLDG01129">
    <property type="entry name" value="C1.5:_HAD__Beta-PGM__Phosphata"/>
    <property type="match status" value="1"/>
</dbReference>
<evidence type="ECO:0000256" key="4">
    <source>
        <dbReference type="ARBA" id="ARBA00013078"/>
    </source>
</evidence>
<dbReference type="OrthoDB" id="9792518at2"/>
<dbReference type="NCBIfam" id="TIGR01549">
    <property type="entry name" value="HAD-SF-IA-v1"/>
    <property type="match status" value="1"/>
</dbReference>
<name>A7GYV1_CAMC5</name>
<dbReference type="PANTHER" id="PTHR43434:SF1">
    <property type="entry name" value="PHOSPHOGLYCOLATE PHOSPHATASE"/>
    <property type="match status" value="1"/>
</dbReference>
<dbReference type="KEGG" id="ccv:CCV52592_0760"/>
<organism evidence="5 6">
    <name type="scientific">Campylobacter curvus (strain 525.92)</name>
    <dbReference type="NCBI Taxonomy" id="360105"/>
    <lineage>
        <taxon>Bacteria</taxon>
        <taxon>Pseudomonadati</taxon>
        <taxon>Campylobacterota</taxon>
        <taxon>Epsilonproteobacteria</taxon>
        <taxon>Campylobacterales</taxon>
        <taxon>Campylobacteraceae</taxon>
        <taxon>Campylobacter</taxon>
    </lineage>
</organism>
<dbReference type="Gene3D" id="3.40.50.1000">
    <property type="entry name" value="HAD superfamily/HAD-like"/>
    <property type="match status" value="1"/>
</dbReference>
<dbReference type="SUPFAM" id="SSF56784">
    <property type="entry name" value="HAD-like"/>
    <property type="match status" value="1"/>
</dbReference>
<dbReference type="InterPro" id="IPR036412">
    <property type="entry name" value="HAD-like_sf"/>
</dbReference>
<dbReference type="InterPro" id="IPR041492">
    <property type="entry name" value="HAD_2"/>
</dbReference>
<dbReference type="Proteomes" id="UP000006380">
    <property type="component" value="Chromosome"/>
</dbReference>
<reference evidence="5" key="1">
    <citation type="submission" date="2016-07" db="EMBL/GenBank/DDBJ databases">
        <title>Comparative genomics of the Campylobacter concisus group.</title>
        <authorList>
            <person name="Miller W.G."/>
            <person name="Yee E."/>
            <person name="Chapman M.H."/>
            <person name="Huynh S."/>
            <person name="Bono J.L."/>
            <person name="On S.L.W."/>
            <person name="StLeger J."/>
            <person name="Foster G."/>
            <person name="Parker C.T."/>
        </authorList>
    </citation>
    <scope>NUCLEOTIDE SEQUENCE</scope>
    <source>
        <strain evidence="5">525.92</strain>
    </source>
</reference>
<proteinExistence type="inferred from homology"/>